<dbReference type="GO" id="GO:0022627">
    <property type="term" value="C:cytosolic small ribosomal subunit"/>
    <property type="evidence" value="ECO:0007669"/>
    <property type="project" value="TreeGrafter"/>
</dbReference>
<evidence type="ECO:0000313" key="12">
    <source>
        <dbReference type="Proteomes" id="UP000024842"/>
    </source>
</evidence>
<protein>
    <recommendedName>
        <fullName evidence="7 8">Small ribosomal subunit protein uS3</fullName>
    </recommendedName>
</protein>
<comment type="subunit">
    <text evidence="8">Part of the 30S ribosomal subunit. Forms a tight complex with proteins S10 and S14.</text>
</comment>
<evidence type="ECO:0000256" key="5">
    <source>
        <dbReference type="ARBA" id="ARBA00023274"/>
    </source>
</evidence>
<dbReference type="Gene3D" id="3.30.300.20">
    <property type="match status" value="1"/>
</dbReference>
<sequence length="228" mass="25468">MGHRTNPIGLRLGINRGWNALWFADKKQYASYVQEDLIIRSFFQKRLSSAGVSRIVISRLDKKPHVTVYVARPGVVIGKKGAGIDDLLSQLRKNHGISCFFNIVELRKPDLYAQVVADDIARQLEKRVSYKRAMKKSSTSAMKMGGKGIRINCGGRLGGIEIARTEWYLEGRLPLHSFRADIDYACSEAHTTSGVCGVKVWIYRGDVLEKGSSLVERRLGETSVNRVG</sequence>
<dbReference type="PROSITE" id="PS00548">
    <property type="entry name" value="RIBOSOMAL_S3"/>
    <property type="match status" value="1"/>
</dbReference>
<dbReference type="FunFam" id="3.30.300.20:FF:000001">
    <property type="entry name" value="30S ribosomal protein S3"/>
    <property type="match status" value="1"/>
</dbReference>
<evidence type="ECO:0000256" key="3">
    <source>
        <dbReference type="ARBA" id="ARBA00022884"/>
    </source>
</evidence>
<comment type="function">
    <text evidence="6 8">Binds the lower part of the 30S subunit head. Binds mRNA in the 70S ribosome, positioning it for translation.</text>
</comment>
<dbReference type="InterPro" id="IPR001351">
    <property type="entry name" value="Ribosomal_uS3_C"/>
</dbReference>
<dbReference type="CDD" id="cd02412">
    <property type="entry name" value="KH-II_30S_S3"/>
    <property type="match status" value="1"/>
</dbReference>
<comment type="similarity">
    <text evidence="1 8 9">Belongs to the universal ribosomal protein uS3 family.</text>
</comment>
<dbReference type="InterPro" id="IPR004044">
    <property type="entry name" value="KH_dom_type_2"/>
</dbReference>
<feature type="domain" description="KH type-2" evidence="10">
    <location>
        <begin position="39"/>
        <end position="117"/>
    </location>
</feature>
<dbReference type="PANTHER" id="PTHR11760:SF19">
    <property type="entry name" value="SMALL RIBOSOMAL SUBUNIT PROTEIN US3C"/>
    <property type="match status" value="1"/>
</dbReference>
<evidence type="ECO:0000256" key="2">
    <source>
        <dbReference type="ARBA" id="ARBA00022730"/>
    </source>
</evidence>
<keyword evidence="2 8" id="KW-0699">rRNA-binding</keyword>
<dbReference type="SUPFAM" id="SSF54814">
    <property type="entry name" value="Prokaryotic type KH domain (KH-domain type II)"/>
    <property type="match status" value="1"/>
</dbReference>
<gene>
    <name evidence="8" type="primary">rpsC</name>
    <name evidence="11" type="ORF">HE1_00343</name>
</gene>
<dbReference type="InterPro" id="IPR036419">
    <property type="entry name" value="Ribosomal_S3_C_sf"/>
</dbReference>
<dbReference type="InterPro" id="IPR009019">
    <property type="entry name" value="KH_sf_prok-type"/>
</dbReference>
<evidence type="ECO:0000256" key="1">
    <source>
        <dbReference type="ARBA" id="ARBA00010761"/>
    </source>
</evidence>
<keyword evidence="12" id="KW-1185">Reference proteome</keyword>
<keyword evidence="4 8" id="KW-0689">Ribosomal protein</keyword>
<evidence type="ECO:0000259" key="10">
    <source>
        <dbReference type="PROSITE" id="PS50823"/>
    </source>
</evidence>
<dbReference type="OrthoDB" id="9806396at2"/>
<dbReference type="Gene3D" id="3.30.1140.32">
    <property type="entry name" value="Ribosomal protein S3, C-terminal domain"/>
    <property type="match status" value="1"/>
</dbReference>
<dbReference type="SUPFAM" id="SSF54821">
    <property type="entry name" value="Ribosomal protein S3 C-terminal domain"/>
    <property type="match status" value="1"/>
</dbReference>
<dbReference type="Pfam" id="PF00189">
    <property type="entry name" value="Ribosomal_S3_C"/>
    <property type="match status" value="1"/>
</dbReference>
<dbReference type="InterPro" id="IPR005704">
    <property type="entry name" value="Ribosomal_uS3_bac-typ"/>
</dbReference>
<proteinExistence type="inferred from homology"/>
<dbReference type="NCBIfam" id="TIGR01009">
    <property type="entry name" value="rpsC_bact"/>
    <property type="match status" value="1"/>
</dbReference>
<evidence type="ECO:0000256" key="7">
    <source>
        <dbReference type="ARBA" id="ARBA00035257"/>
    </source>
</evidence>
<evidence type="ECO:0000256" key="8">
    <source>
        <dbReference type="HAMAP-Rule" id="MF_01309"/>
    </source>
</evidence>
<dbReference type="RefSeq" id="WP_006299144.1">
    <property type="nucleotide sequence ID" value="NZ_BAUP01000056.1"/>
</dbReference>
<dbReference type="Proteomes" id="UP000024842">
    <property type="component" value="Unassembled WGS sequence"/>
</dbReference>
<dbReference type="GO" id="GO:0006412">
    <property type="term" value="P:translation"/>
    <property type="evidence" value="ECO:0007669"/>
    <property type="project" value="UniProtKB-UniRule"/>
</dbReference>
<keyword evidence="3 8" id="KW-0694">RNA-binding</keyword>
<reference evidence="11 12" key="1">
    <citation type="journal article" date="2014" name="FEMS Microbiol. Lett.">
        <title>Draft genome sequences of three Holospora species (Holospora obtusa, Holospora undulata, and Holospora elegans), endonuclear symbiotic bacteria of the ciliate Paramecium caudatum.</title>
        <authorList>
            <person name="Dohra H."/>
            <person name="Tanaka K."/>
            <person name="Suzuki T."/>
            <person name="Fujishima M."/>
            <person name="Suzuki H."/>
        </authorList>
    </citation>
    <scope>NUCLEOTIDE SEQUENCE [LARGE SCALE GENOMIC DNA]</scope>
    <source>
        <strain evidence="11 12">E1</strain>
    </source>
</reference>
<name>A0A023DXD1_9PROT</name>
<keyword evidence="5 8" id="KW-0687">Ribonucleoprotein</keyword>
<accession>A0A023DXD1</accession>
<evidence type="ECO:0000256" key="4">
    <source>
        <dbReference type="ARBA" id="ARBA00022980"/>
    </source>
</evidence>
<dbReference type="Pfam" id="PF07650">
    <property type="entry name" value="KH_2"/>
    <property type="match status" value="1"/>
</dbReference>
<evidence type="ECO:0000256" key="9">
    <source>
        <dbReference type="RuleBase" id="RU003624"/>
    </source>
</evidence>
<evidence type="ECO:0000313" key="11">
    <source>
        <dbReference type="EMBL" id="GAJ46023.1"/>
    </source>
</evidence>
<dbReference type="InterPro" id="IPR015946">
    <property type="entry name" value="KH_dom-like_a/b"/>
</dbReference>
<dbReference type="GO" id="GO:0019843">
    <property type="term" value="F:rRNA binding"/>
    <property type="evidence" value="ECO:0007669"/>
    <property type="project" value="UniProtKB-UniRule"/>
</dbReference>
<dbReference type="InterPro" id="IPR057258">
    <property type="entry name" value="Ribosomal_uS3"/>
</dbReference>
<dbReference type="STRING" id="1427503.HE1_00343"/>
<dbReference type="GO" id="GO:0003729">
    <property type="term" value="F:mRNA binding"/>
    <property type="evidence" value="ECO:0007669"/>
    <property type="project" value="UniProtKB-UniRule"/>
</dbReference>
<dbReference type="EMBL" id="BAUP01000056">
    <property type="protein sequence ID" value="GAJ46023.1"/>
    <property type="molecule type" value="Genomic_DNA"/>
</dbReference>
<dbReference type="GO" id="GO:0003735">
    <property type="term" value="F:structural constituent of ribosome"/>
    <property type="evidence" value="ECO:0007669"/>
    <property type="project" value="InterPro"/>
</dbReference>
<dbReference type="AlphaFoldDB" id="A0A023DXD1"/>
<dbReference type="HAMAP" id="MF_01309_B">
    <property type="entry name" value="Ribosomal_uS3_B"/>
    <property type="match status" value="1"/>
</dbReference>
<evidence type="ECO:0000256" key="6">
    <source>
        <dbReference type="ARBA" id="ARBA00024998"/>
    </source>
</evidence>
<dbReference type="PANTHER" id="PTHR11760">
    <property type="entry name" value="30S/40S RIBOSOMAL PROTEIN S3"/>
    <property type="match status" value="1"/>
</dbReference>
<comment type="caution">
    <text evidence="11">The sequence shown here is derived from an EMBL/GenBank/DDBJ whole genome shotgun (WGS) entry which is preliminary data.</text>
</comment>
<dbReference type="PROSITE" id="PS50823">
    <property type="entry name" value="KH_TYPE_2"/>
    <property type="match status" value="1"/>
</dbReference>
<organism evidence="11 12">
    <name type="scientific">Holospora elegans E1</name>
    <dbReference type="NCBI Taxonomy" id="1427503"/>
    <lineage>
        <taxon>Bacteria</taxon>
        <taxon>Pseudomonadati</taxon>
        <taxon>Pseudomonadota</taxon>
        <taxon>Alphaproteobacteria</taxon>
        <taxon>Holosporales</taxon>
        <taxon>Holosporaceae</taxon>
        <taxon>Holospora</taxon>
    </lineage>
</organism>
<dbReference type="InterPro" id="IPR018280">
    <property type="entry name" value="Ribosomal_uS3_CS"/>
</dbReference>